<reference evidence="1 2" key="1">
    <citation type="journal article" date="2021" name="Commun. Biol.">
        <title>The genome of Shorea leprosula (Dipterocarpaceae) highlights the ecological relevance of drought in aseasonal tropical rainforests.</title>
        <authorList>
            <person name="Ng K.K.S."/>
            <person name="Kobayashi M.J."/>
            <person name="Fawcett J.A."/>
            <person name="Hatakeyama M."/>
            <person name="Paape T."/>
            <person name="Ng C.H."/>
            <person name="Ang C.C."/>
            <person name="Tnah L.H."/>
            <person name="Lee C.T."/>
            <person name="Nishiyama T."/>
            <person name="Sese J."/>
            <person name="O'Brien M.J."/>
            <person name="Copetti D."/>
            <person name="Mohd Noor M.I."/>
            <person name="Ong R.C."/>
            <person name="Putra M."/>
            <person name="Sireger I.Z."/>
            <person name="Indrioko S."/>
            <person name="Kosugi Y."/>
            <person name="Izuno A."/>
            <person name="Isagi Y."/>
            <person name="Lee S.L."/>
            <person name="Shimizu K.K."/>
        </authorList>
    </citation>
    <scope>NUCLEOTIDE SEQUENCE [LARGE SCALE GENOMIC DNA]</scope>
    <source>
        <strain evidence="1">214</strain>
    </source>
</reference>
<comment type="caution">
    <text evidence="1">The sequence shown here is derived from an EMBL/GenBank/DDBJ whole genome shotgun (WGS) entry which is preliminary data.</text>
</comment>
<gene>
    <name evidence="1" type="ORF">SLEP1_g34236</name>
</gene>
<sequence length="162" mass="17947">MLSQHLLRESRGTFAVGKRIPNALSKSPQRFAMIQILKNPQGSARNKSQGSARYECMISLEIRHSSNLKDQLVTNPGSPQRSAIFQILKISRNQLVYDPRSLQRFPTREAFRDIYIEVAREIAHVGPSGLVGSAHSLSAHLRSAVENSLCKVALCAPARLAD</sequence>
<name>A0AAV5KJ80_9ROSI</name>
<evidence type="ECO:0000313" key="1">
    <source>
        <dbReference type="EMBL" id="GKV24652.1"/>
    </source>
</evidence>
<dbReference type="AlphaFoldDB" id="A0AAV5KJ80"/>
<dbReference type="Proteomes" id="UP001054252">
    <property type="component" value="Unassembled WGS sequence"/>
</dbReference>
<organism evidence="1 2">
    <name type="scientific">Rubroshorea leprosula</name>
    <dbReference type="NCBI Taxonomy" id="152421"/>
    <lineage>
        <taxon>Eukaryota</taxon>
        <taxon>Viridiplantae</taxon>
        <taxon>Streptophyta</taxon>
        <taxon>Embryophyta</taxon>
        <taxon>Tracheophyta</taxon>
        <taxon>Spermatophyta</taxon>
        <taxon>Magnoliopsida</taxon>
        <taxon>eudicotyledons</taxon>
        <taxon>Gunneridae</taxon>
        <taxon>Pentapetalae</taxon>
        <taxon>rosids</taxon>
        <taxon>malvids</taxon>
        <taxon>Malvales</taxon>
        <taxon>Dipterocarpaceae</taxon>
        <taxon>Rubroshorea</taxon>
    </lineage>
</organism>
<dbReference type="EMBL" id="BPVZ01000066">
    <property type="protein sequence ID" value="GKV24652.1"/>
    <property type="molecule type" value="Genomic_DNA"/>
</dbReference>
<keyword evidence="2" id="KW-1185">Reference proteome</keyword>
<proteinExistence type="predicted"/>
<accession>A0AAV5KJ80</accession>
<evidence type="ECO:0000313" key="2">
    <source>
        <dbReference type="Proteomes" id="UP001054252"/>
    </source>
</evidence>
<protein>
    <submittedName>
        <fullName evidence="1">Uncharacterized protein</fullName>
    </submittedName>
</protein>